<evidence type="ECO:0000313" key="7">
    <source>
        <dbReference type="Proteomes" id="UP000177583"/>
    </source>
</evidence>
<feature type="transmembrane region" description="Helical" evidence="5">
    <location>
        <begin position="108"/>
        <end position="126"/>
    </location>
</feature>
<dbReference type="PANTHER" id="PTHR12714">
    <property type="entry name" value="PROTEIN-S ISOPRENYLCYSTEINE O-METHYLTRANSFERASE"/>
    <property type="match status" value="1"/>
</dbReference>
<dbReference type="InterPro" id="IPR007318">
    <property type="entry name" value="Phopholipid_MeTrfase"/>
</dbReference>
<comment type="subcellular location">
    <subcellularLocation>
        <location evidence="1">Endomembrane system</location>
        <topology evidence="1">Multi-pass membrane protein</topology>
    </subcellularLocation>
</comment>
<organism evidence="6 7">
    <name type="scientific">Candidatus Lambdaproteobacteria bacterium RIFOXYD2_FULL_56_26</name>
    <dbReference type="NCBI Taxonomy" id="1817773"/>
    <lineage>
        <taxon>Bacteria</taxon>
        <taxon>Pseudomonadati</taxon>
        <taxon>Pseudomonadota</taxon>
        <taxon>Candidatus Lambdaproteobacteria</taxon>
    </lineage>
</organism>
<keyword evidence="4 5" id="KW-0472">Membrane</keyword>
<evidence type="ECO:0000256" key="4">
    <source>
        <dbReference type="ARBA" id="ARBA00023136"/>
    </source>
</evidence>
<dbReference type="EMBL" id="MFNF01000028">
    <property type="protein sequence ID" value="OGH01824.1"/>
    <property type="molecule type" value="Genomic_DNA"/>
</dbReference>
<comment type="caution">
    <text evidence="6">The sequence shown here is derived from an EMBL/GenBank/DDBJ whole genome shotgun (WGS) entry which is preliminary data.</text>
</comment>
<evidence type="ECO:0000313" key="6">
    <source>
        <dbReference type="EMBL" id="OGH01824.1"/>
    </source>
</evidence>
<keyword evidence="3 5" id="KW-1133">Transmembrane helix</keyword>
<evidence type="ECO:0000256" key="1">
    <source>
        <dbReference type="ARBA" id="ARBA00004127"/>
    </source>
</evidence>
<dbReference type="PROSITE" id="PS51257">
    <property type="entry name" value="PROKAR_LIPOPROTEIN"/>
    <property type="match status" value="1"/>
</dbReference>
<sequence>MLKLGEILFKYRDYTPLPFMVVMVVSPAATSCSLLVGGILMLLGEAIRVHGVAYIGGVSRTRSYSTGQKVISGGPFARVRNPLYLGNLLLSAGLVAVANISFFFPQDFLVLFVVCFFAQYIPVVAWEENNLTQKFGEAYRAYQSQVPRWLPRLSAAPTQGVIEAIKGDYPKAIKSEKNTLTTSVVLLLVVLWRSGMFADLGL</sequence>
<dbReference type="AlphaFoldDB" id="A0A1F6GUR0"/>
<name>A0A1F6GUR0_9PROT</name>
<dbReference type="Gene3D" id="1.20.120.1630">
    <property type="match status" value="1"/>
</dbReference>
<evidence type="ECO:0000256" key="5">
    <source>
        <dbReference type="SAM" id="Phobius"/>
    </source>
</evidence>
<feature type="transmembrane region" description="Helical" evidence="5">
    <location>
        <begin position="83"/>
        <end position="102"/>
    </location>
</feature>
<dbReference type="PANTHER" id="PTHR12714:SF9">
    <property type="entry name" value="PROTEIN-S-ISOPRENYLCYSTEINE O-METHYLTRANSFERASE"/>
    <property type="match status" value="1"/>
</dbReference>
<feature type="transmembrane region" description="Helical" evidence="5">
    <location>
        <begin position="20"/>
        <end position="43"/>
    </location>
</feature>
<dbReference type="GO" id="GO:0016740">
    <property type="term" value="F:transferase activity"/>
    <property type="evidence" value="ECO:0007669"/>
    <property type="project" value="UniProtKB-ARBA"/>
</dbReference>
<dbReference type="Proteomes" id="UP000177583">
    <property type="component" value="Unassembled WGS sequence"/>
</dbReference>
<proteinExistence type="predicted"/>
<evidence type="ECO:0000256" key="2">
    <source>
        <dbReference type="ARBA" id="ARBA00022692"/>
    </source>
</evidence>
<gene>
    <name evidence="6" type="ORF">A2557_01835</name>
</gene>
<keyword evidence="2 5" id="KW-0812">Transmembrane</keyword>
<dbReference type="Pfam" id="PF04191">
    <property type="entry name" value="PEMT"/>
    <property type="match status" value="1"/>
</dbReference>
<reference evidence="6 7" key="1">
    <citation type="journal article" date="2016" name="Nat. Commun.">
        <title>Thousands of microbial genomes shed light on interconnected biogeochemical processes in an aquifer system.</title>
        <authorList>
            <person name="Anantharaman K."/>
            <person name="Brown C.T."/>
            <person name="Hug L.A."/>
            <person name="Sharon I."/>
            <person name="Castelle C.J."/>
            <person name="Probst A.J."/>
            <person name="Thomas B.C."/>
            <person name="Singh A."/>
            <person name="Wilkins M.J."/>
            <person name="Karaoz U."/>
            <person name="Brodie E.L."/>
            <person name="Williams K.H."/>
            <person name="Hubbard S.S."/>
            <person name="Banfield J.F."/>
        </authorList>
    </citation>
    <scope>NUCLEOTIDE SEQUENCE [LARGE SCALE GENOMIC DNA]</scope>
</reference>
<evidence type="ECO:0000256" key="3">
    <source>
        <dbReference type="ARBA" id="ARBA00022989"/>
    </source>
</evidence>
<protein>
    <recommendedName>
        <fullName evidence="8">Isoprenylcysteine carboxylmethyltransferase family protein</fullName>
    </recommendedName>
</protein>
<accession>A0A1F6GUR0</accession>
<evidence type="ECO:0008006" key="8">
    <source>
        <dbReference type="Google" id="ProtNLM"/>
    </source>
</evidence>
<dbReference type="GO" id="GO:0012505">
    <property type="term" value="C:endomembrane system"/>
    <property type="evidence" value="ECO:0007669"/>
    <property type="project" value="UniProtKB-SubCell"/>
</dbReference>